<evidence type="ECO:0000313" key="3">
    <source>
        <dbReference type="Proteomes" id="UP000662939"/>
    </source>
</evidence>
<dbReference type="KEGG" id="nav:JQS30_03975"/>
<dbReference type="EMBL" id="CP070496">
    <property type="protein sequence ID" value="QSB06086.1"/>
    <property type="molecule type" value="Genomic_DNA"/>
</dbReference>
<dbReference type="RefSeq" id="WP_213172097.1">
    <property type="nucleotide sequence ID" value="NZ_CP070496.1"/>
</dbReference>
<keyword evidence="1" id="KW-1133">Transmembrane helix</keyword>
<gene>
    <name evidence="2" type="ORF">JQS30_03975</name>
</gene>
<dbReference type="Proteomes" id="UP000662939">
    <property type="component" value="Chromosome"/>
</dbReference>
<evidence type="ECO:0000313" key="2">
    <source>
        <dbReference type="EMBL" id="QSB06086.1"/>
    </source>
</evidence>
<keyword evidence="1" id="KW-0812">Transmembrane</keyword>
<proteinExistence type="predicted"/>
<evidence type="ECO:0000256" key="1">
    <source>
        <dbReference type="SAM" id="Phobius"/>
    </source>
</evidence>
<name>A0A895XU84_9ACTN</name>
<accession>A0A895XU84</accession>
<feature type="transmembrane region" description="Helical" evidence="1">
    <location>
        <begin position="6"/>
        <end position="31"/>
    </location>
</feature>
<reference evidence="2" key="1">
    <citation type="submission" date="2021-02" db="EMBL/GenBank/DDBJ databases">
        <title>Natronoglycomyces albus gen. nov., sp. nov, a haloalkaliphilic actinobacterium from a soda solonchak soil.</title>
        <authorList>
            <person name="Sorokin D.Y."/>
            <person name="Khijniak T.V."/>
            <person name="Zakharycheva A.P."/>
            <person name="Boueva O.V."/>
            <person name="Ariskina E.V."/>
            <person name="Hahnke R.L."/>
            <person name="Bunk B."/>
            <person name="Sproer C."/>
            <person name="Schumann P."/>
            <person name="Evtushenko L.I."/>
            <person name="Kublanov I.V."/>
        </authorList>
    </citation>
    <scope>NUCLEOTIDE SEQUENCE</scope>
    <source>
        <strain evidence="2">DSM 106290</strain>
    </source>
</reference>
<keyword evidence="3" id="KW-1185">Reference proteome</keyword>
<organism evidence="2 3">
    <name type="scientific">Natronoglycomyces albus</name>
    <dbReference type="NCBI Taxonomy" id="2811108"/>
    <lineage>
        <taxon>Bacteria</taxon>
        <taxon>Bacillati</taxon>
        <taxon>Actinomycetota</taxon>
        <taxon>Actinomycetes</taxon>
        <taxon>Glycomycetales</taxon>
        <taxon>Glycomycetaceae</taxon>
        <taxon>Natronoglycomyces</taxon>
    </lineage>
</organism>
<dbReference type="AlphaFoldDB" id="A0A895XU84"/>
<sequence length="267" mass="30259">MSFWEIIGIACGLICCLAVLGLLFAGWLMLARQRFVLKRQKATLSNWASKRGMRYLGRDDSRLRIVDMTGHESPTMLASSIAPPEKNVGLMCHVDERMRTEHVITGRMDNFDLVVFQRHFPGSLDSLLYPEAAQLPEKASRQELRHSYVAIRLPSEVPLTVISYAVPDIMREQFVKVLLTTGEEDFDAKFTVMSESLQLATAIMDPQVRRALREASIPLGTRIVFANGWCFIPEAGLLRPGRIEKHLAVLQKFIPRIPAQVWEPRNT</sequence>
<protein>
    <submittedName>
        <fullName evidence="2">Uncharacterized protein</fullName>
    </submittedName>
</protein>
<keyword evidence="1" id="KW-0472">Membrane</keyword>